<feature type="region of interest" description="Disordered" evidence="1">
    <location>
        <begin position="126"/>
        <end position="147"/>
    </location>
</feature>
<keyword evidence="3" id="KW-1185">Reference proteome</keyword>
<dbReference type="KEGG" id="hoh:Hoch_4633"/>
<evidence type="ECO:0000256" key="1">
    <source>
        <dbReference type="SAM" id="MobiDB-lite"/>
    </source>
</evidence>
<gene>
    <name evidence="2" type="ordered locus">Hoch_4633</name>
</gene>
<dbReference type="HOGENOM" id="CLU_1765493_0_0_7"/>
<evidence type="ECO:0000313" key="3">
    <source>
        <dbReference type="Proteomes" id="UP000001880"/>
    </source>
</evidence>
<feature type="region of interest" description="Disordered" evidence="1">
    <location>
        <begin position="13"/>
        <end position="43"/>
    </location>
</feature>
<accession>D0LR96</accession>
<dbReference type="Proteomes" id="UP000001880">
    <property type="component" value="Chromosome"/>
</dbReference>
<reference evidence="2 3" key="1">
    <citation type="journal article" date="2010" name="Stand. Genomic Sci.">
        <title>Complete genome sequence of Haliangium ochraceum type strain (SMP-2).</title>
        <authorList>
            <consortium name="US DOE Joint Genome Institute (JGI-PGF)"/>
            <person name="Ivanova N."/>
            <person name="Daum C."/>
            <person name="Lang E."/>
            <person name="Abt B."/>
            <person name="Kopitz M."/>
            <person name="Saunders E."/>
            <person name="Lapidus A."/>
            <person name="Lucas S."/>
            <person name="Glavina Del Rio T."/>
            <person name="Nolan M."/>
            <person name="Tice H."/>
            <person name="Copeland A."/>
            <person name="Cheng J.F."/>
            <person name="Chen F."/>
            <person name="Bruce D."/>
            <person name="Goodwin L."/>
            <person name="Pitluck S."/>
            <person name="Mavromatis K."/>
            <person name="Pati A."/>
            <person name="Mikhailova N."/>
            <person name="Chen A."/>
            <person name="Palaniappan K."/>
            <person name="Land M."/>
            <person name="Hauser L."/>
            <person name="Chang Y.J."/>
            <person name="Jeffries C.D."/>
            <person name="Detter J.C."/>
            <person name="Brettin T."/>
            <person name="Rohde M."/>
            <person name="Goker M."/>
            <person name="Bristow J."/>
            <person name="Markowitz V."/>
            <person name="Eisen J.A."/>
            <person name="Hugenholtz P."/>
            <person name="Kyrpides N.C."/>
            <person name="Klenk H.P."/>
        </authorList>
    </citation>
    <scope>NUCLEOTIDE SEQUENCE [LARGE SCALE GENOMIC DNA]</scope>
    <source>
        <strain evidence="3">DSM 14365 / CIP 107738 / JCM 11303 / AJ 13395 / SMP-2</strain>
    </source>
</reference>
<dbReference type="AlphaFoldDB" id="D0LR96"/>
<feature type="compositionally biased region" description="Low complexity" evidence="1">
    <location>
        <begin position="31"/>
        <end position="43"/>
    </location>
</feature>
<proteinExistence type="predicted"/>
<sequence>MILAAALLSAGCRGADSPPAAADGEGESEVAARAPGAPTEAAEATGYAAEMADICHAEERSGALELSEAERPFTVAQWLGGRVRSDEGRAFLGALAQVSAAAKPDVLDAEAAKLGLDTCPLADRWRAQAQKAQAQKAAAADDAPIAE</sequence>
<evidence type="ECO:0000313" key="2">
    <source>
        <dbReference type="EMBL" id="ACY17124.1"/>
    </source>
</evidence>
<name>D0LR96_HALO1</name>
<feature type="compositionally biased region" description="Low complexity" evidence="1">
    <location>
        <begin position="127"/>
        <end position="147"/>
    </location>
</feature>
<protein>
    <submittedName>
        <fullName evidence="2">Mucin-associated surface protein (MASP)</fullName>
    </submittedName>
</protein>
<dbReference type="EMBL" id="CP001804">
    <property type="protein sequence ID" value="ACY17124.1"/>
    <property type="molecule type" value="Genomic_DNA"/>
</dbReference>
<organism evidence="2 3">
    <name type="scientific">Haliangium ochraceum (strain DSM 14365 / JCM 11303 / SMP-2)</name>
    <dbReference type="NCBI Taxonomy" id="502025"/>
    <lineage>
        <taxon>Bacteria</taxon>
        <taxon>Pseudomonadati</taxon>
        <taxon>Myxococcota</taxon>
        <taxon>Polyangia</taxon>
        <taxon>Haliangiales</taxon>
        <taxon>Kofleriaceae</taxon>
        <taxon>Haliangium</taxon>
    </lineage>
</organism>